<protein>
    <submittedName>
        <fullName evidence="1">Sugar transferase</fullName>
    </submittedName>
</protein>
<reference evidence="1 2" key="1">
    <citation type="submission" date="2019-06" db="EMBL/GenBank/DDBJ databases">
        <title>Epidemiology of MDR Campylobacter spp.</title>
        <authorList>
            <person name="Addetia A."/>
            <person name="Greninger A."/>
            <person name="Fang F."/>
        </authorList>
    </citation>
    <scope>NUCLEOTIDE SEQUENCE [LARGE SCALE GENOMIC DNA]</scope>
    <source>
        <strain evidence="1 2">HMC314</strain>
    </source>
</reference>
<dbReference type="Proteomes" id="UP000312397">
    <property type="component" value="Unassembled WGS sequence"/>
</dbReference>
<name>A0A5C4YGK2_CAMJU</name>
<organism evidence="1 2">
    <name type="scientific">Campylobacter jejuni</name>
    <dbReference type="NCBI Taxonomy" id="197"/>
    <lineage>
        <taxon>Bacteria</taxon>
        <taxon>Pseudomonadati</taxon>
        <taxon>Campylobacterota</taxon>
        <taxon>Epsilonproteobacteria</taxon>
        <taxon>Campylobacterales</taxon>
        <taxon>Campylobacteraceae</taxon>
        <taxon>Campylobacter</taxon>
    </lineage>
</organism>
<dbReference type="GO" id="GO:0016740">
    <property type="term" value="F:transferase activity"/>
    <property type="evidence" value="ECO:0007669"/>
    <property type="project" value="UniProtKB-KW"/>
</dbReference>
<evidence type="ECO:0000313" key="2">
    <source>
        <dbReference type="Proteomes" id="UP000312397"/>
    </source>
</evidence>
<proteinExistence type="predicted"/>
<accession>A0A5C4YGK2</accession>
<dbReference type="AlphaFoldDB" id="A0A5C4YGK2"/>
<sequence length="37" mass="4102">MLNPNSAIERVKNHLAYKLGQVLIDFKQNGGGVYSII</sequence>
<keyword evidence="1" id="KW-0808">Transferase</keyword>
<gene>
    <name evidence="1" type="ORF">FH034_01695</name>
</gene>
<dbReference type="EMBL" id="VEVS01000003">
    <property type="protein sequence ID" value="TNO42780.1"/>
    <property type="molecule type" value="Genomic_DNA"/>
</dbReference>
<comment type="caution">
    <text evidence="1">The sequence shown here is derived from an EMBL/GenBank/DDBJ whole genome shotgun (WGS) entry which is preliminary data.</text>
</comment>
<evidence type="ECO:0000313" key="1">
    <source>
        <dbReference type="EMBL" id="TNO42780.1"/>
    </source>
</evidence>